<dbReference type="RefSeq" id="WP_169075530.1">
    <property type="nucleotide sequence ID" value="NZ_JABBXH010000003.1"/>
</dbReference>
<comment type="caution">
    <text evidence="1">The sequence shown here is derived from an EMBL/GenBank/DDBJ whole genome shotgun (WGS) entry which is preliminary data.</text>
</comment>
<reference evidence="1 2" key="1">
    <citation type="submission" date="2020-04" db="EMBL/GenBank/DDBJ databases">
        <title>Thalassotalea sp. M1531, isolated from the surface of marine red alga.</title>
        <authorList>
            <person name="Pang L."/>
            <person name="Lu D.-C."/>
        </authorList>
    </citation>
    <scope>NUCLEOTIDE SEQUENCE [LARGE SCALE GENOMIC DNA]</scope>
    <source>
        <strain evidence="1 2">M1531</strain>
    </source>
</reference>
<name>A0A7Y0Q8J4_9GAMM</name>
<dbReference type="Proteomes" id="UP000568664">
    <property type="component" value="Unassembled WGS sequence"/>
</dbReference>
<sequence length="60" mass="6730">MPSTTTSMPAKVKIELSSDLLRTLIYQGQIKGNDCKCLDNNAKQVLWQSLLNVSTLYKEV</sequence>
<protein>
    <submittedName>
        <fullName evidence="1">Uncharacterized protein</fullName>
    </submittedName>
</protein>
<gene>
    <name evidence="1" type="ORF">HII17_11660</name>
</gene>
<keyword evidence="2" id="KW-1185">Reference proteome</keyword>
<accession>A0A7Y0Q8J4</accession>
<evidence type="ECO:0000313" key="1">
    <source>
        <dbReference type="EMBL" id="NMP32225.1"/>
    </source>
</evidence>
<organism evidence="1 2">
    <name type="scientific">Thalassotalea algicola</name>
    <dbReference type="NCBI Taxonomy" id="2716224"/>
    <lineage>
        <taxon>Bacteria</taxon>
        <taxon>Pseudomonadati</taxon>
        <taxon>Pseudomonadota</taxon>
        <taxon>Gammaproteobacteria</taxon>
        <taxon>Alteromonadales</taxon>
        <taxon>Colwelliaceae</taxon>
        <taxon>Thalassotalea</taxon>
    </lineage>
</organism>
<evidence type="ECO:0000313" key="2">
    <source>
        <dbReference type="Proteomes" id="UP000568664"/>
    </source>
</evidence>
<proteinExistence type="predicted"/>
<dbReference type="AlphaFoldDB" id="A0A7Y0Q8J4"/>
<dbReference type="EMBL" id="JABBXH010000003">
    <property type="protein sequence ID" value="NMP32225.1"/>
    <property type="molecule type" value="Genomic_DNA"/>
</dbReference>